<dbReference type="AlphaFoldDB" id="A0A9W7GPJ0"/>
<proteinExistence type="inferred from homology"/>
<evidence type="ECO:0000259" key="4">
    <source>
        <dbReference type="PROSITE" id="PS00745"/>
    </source>
</evidence>
<dbReference type="PANTHER" id="PTHR43804">
    <property type="entry name" value="LD18447P"/>
    <property type="match status" value="1"/>
</dbReference>
<keyword evidence="3" id="KW-0648">Protein biosynthesis</keyword>
<comment type="caution">
    <text evidence="5">The sequence shown here is derived from an EMBL/GenBank/DDBJ whole genome shotgun (WGS) entry which is preliminary data.</text>
</comment>
<dbReference type="PROSITE" id="PS00745">
    <property type="entry name" value="RF_PROK_I"/>
    <property type="match status" value="1"/>
</dbReference>
<dbReference type="InterPro" id="IPR000352">
    <property type="entry name" value="Pep_chain_release_fac_I"/>
</dbReference>
<dbReference type="Pfam" id="PF03462">
    <property type="entry name" value="PCRF"/>
    <property type="match status" value="1"/>
</dbReference>
<dbReference type="SMART" id="SM00937">
    <property type="entry name" value="PCRF"/>
    <property type="match status" value="1"/>
</dbReference>
<dbReference type="Pfam" id="PF00472">
    <property type="entry name" value="RF-1"/>
    <property type="match status" value="1"/>
</dbReference>
<dbReference type="FunFam" id="3.30.160.20:FF:000004">
    <property type="entry name" value="Peptide chain release factor 1"/>
    <property type="match status" value="1"/>
</dbReference>
<dbReference type="Gene3D" id="3.30.160.20">
    <property type="match status" value="1"/>
</dbReference>
<evidence type="ECO:0000313" key="6">
    <source>
        <dbReference type="Proteomes" id="UP001165065"/>
    </source>
</evidence>
<dbReference type="PANTHER" id="PTHR43804:SF7">
    <property type="entry name" value="LD18447P"/>
    <property type="match status" value="1"/>
</dbReference>
<name>A0A9W7GPJ0_9STRA</name>
<dbReference type="InterPro" id="IPR005139">
    <property type="entry name" value="PCRF"/>
</dbReference>
<evidence type="ECO:0000256" key="2">
    <source>
        <dbReference type="ARBA" id="ARBA00022481"/>
    </source>
</evidence>
<feature type="domain" description="Prokaryotic-type class I peptide chain release factors" evidence="4">
    <location>
        <begin position="279"/>
        <end position="295"/>
    </location>
</feature>
<evidence type="ECO:0000313" key="5">
    <source>
        <dbReference type="EMBL" id="GMI48546.1"/>
    </source>
</evidence>
<gene>
    <name evidence="5" type="ORF">TrCOL_g2430</name>
</gene>
<dbReference type="EMBL" id="BRYA01000406">
    <property type="protein sequence ID" value="GMI48546.1"/>
    <property type="molecule type" value="Genomic_DNA"/>
</dbReference>
<organism evidence="5 6">
    <name type="scientific">Triparma columacea</name>
    <dbReference type="NCBI Taxonomy" id="722753"/>
    <lineage>
        <taxon>Eukaryota</taxon>
        <taxon>Sar</taxon>
        <taxon>Stramenopiles</taxon>
        <taxon>Ochrophyta</taxon>
        <taxon>Bolidophyceae</taxon>
        <taxon>Parmales</taxon>
        <taxon>Triparmaceae</taxon>
        <taxon>Triparma</taxon>
    </lineage>
</organism>
<protein>
    <recommendedName>
        <fullName evidence="4">Prokaryotic-type class I peptide chain release factors domain-containing protein</fullName>
    </recommendedName>
</protein>
<dbReference type="Proteomes" id="UP001165065">
    <property type="component" value="Unassembled WGS sequence"/>
</dbReference>
<keyword evidence="6" id="KW-1185">Reference proteome</keyword>
<keyword evidence="2" id="KW-0488">Methylation</keyword>
<dbReference type="OrthoDB" id="2019491at2759"/>
<dbReference type="SUPFAM" id="SSF75620">
    <property type="entry name" value="Release factor"/>
    <property type="match status" value="1"/>
</dbReference>
<comment type="similarity">
    <text evidence="1">Belongs to the prokaryotic/mitochondrial release factor family.</text>
</comment>
<dbReference type="Gene3D" id="6.10.140.1950">
    <property type="match status" value="1"/>
</dbReference>
<dbReference type="GO" id="GO:0005737">
    <property type="term" value="C:cytoplasm"/>
    <property type="evidence" value="ECO:0007669"/>
    <property type="project" value="UniProtKB-ARBA"/>
</dbReference>
<sequence>MLIHFLKRTVPHRRPLYLSVRELSTPTPERSISPGASWWLEKSKKKLAGVNEKYMASVSGGGGDSNSLAKQMSSLTPLVERYNLYEGLIGEIGDLYAMLEDESEEEMVSLARLELEELSSLEASMAVELQAAATKSYAKSSDEGDTVDSSEDSVILEVRPGTGGDEASLFAFELFNSYKKQSSNESWQWDELSRVMNEYGGLKEGIAEVSASSYASGNDSSPGVWDTLKYESGVHRVQRVPNNDVRIHTSACTVVCLPSPSAVDHSPLPANELKIEVFRASGAGGQHVNTTESAVRVTHIPTGVTAAIQDERSQHKNRDKAIKLVTARVIDLREEEEAARTKDIRSTAVGSGSRSERIRTYNFKEDRITDHRCKLTVFGCSGFVDGGEISGQFFEALQNEEVDAVLKEMEERASEEASTQ</sequence>
<evidence type="ECO:0000256" key="1">
    <source>
        <dbReference type="ARBA" id="ARBA00010835"/>
    </source>
</evidence>
<dbReference type="GO" id="GO:0003747">
    <property type="term" value="F:translation release factor activity"/>
    <property type="evidence" value="ECO:0007669"/>
    <property type="project" value="InterPro"/>
</dbReference>
<dbReference type="InterPro" id="IPR045853">
    <property type="entry name" value="Pep_chain_release_fac_I_sf"/>
</dbReference>
<evidence type="ECO:0000256" key="3">
    <source>
        <dbReference type="ARBA" id="ARBA00022917"/>
    </source>
</evidence>
<accession>A0A9W7GPJ0</accession>
<dbReference type="InterPro" id="IPR050057">
    <property type="entry name" value="Prokaryotic/Mito_RF"/>
</dbReference>
<reference evidence="6" key="1">
    <citation type="journal article" date="2023" name="Commun. Biol.">
        <title>Genome analysis of Parmales, the sister group of diatoms, reveals the evolutionary specialization of diatoms from phago-mixotrophs to photoautotrophs.</title>
        <authorList>
            <person name="Ban H."/>
            <person name="Sato S."/>
            <person name="Yoshikawa S."/>
            <person name="Yamada K."/>
            <person name="Nakamura Y."/>
            <person name="Ichinomiya M."/>
            <person name="Sato N."/>
            <person name="Blanc-Mathieu R."/>
            <person name="Endo H."/>
            <person name="Kuwata A."/>
            <person name="Ogata H."/>
        </authorList>
    </citation>
    <scope>NUCLEOTIDE SEQUENCE [LARGE SCALE GENOMIC DNA]</scope>
</reference>
<dbReference type="Gene3D" id="3.30.70.1660">
    <property type="match status" value="1"/>
</dbReference>